<dbReference type="InParanoid" id="J4G122"/>
<protein>
    <submittedName>
        <fullName evidence="2">Uncharacterized protein</fullName>
    </submittedName>
</protein>
<accession>J4G122</accession>
<dbReference type="GeneID" id="24094459"/>
<name>J4G122_9APHY</name>
<dbReference type="HOGENOM" id="CLU_1337532_0_0_1"/>
<keyword evidence="1" id="KW-0732">Signal</keyword>
<evidence type="ECO:0000313" key="2">
    <source>
        <dbReference type="EMBL" id="CCL99548.1"/>
    </source>
</evidence>
<feature type="chain" id="PRO_5003778894" evidence="1">
    <location>
        <begin position="17"/>
        <end position="207"/>
    </location>
</feature>
<sequence>MLAVLSLVSLAVSVLATPLVNREDVSCETIYSGGLLWTSKTFPAGIPAGFQYTSQASAFLALESDSSIEFAFQQCDSSFMGYQTTSNGTATVSYGHIAIVDSAQTDSCLTTGGPTVAGSPYLILNDECLYEDSSLQLVQYWSLTNDSVTGNLSIAFIGVSASGSTIGDSGNLSYPYGIWDFDSTPAITTVSYKEAGVPSDYQIYFTS</sequence>
<gene>
    <name evidence="2" type="ORF">FIBRA_01566</name>
</gene>
<keyword evidence="3" id="KW-1185">Reference proteome</keyword>
<dbReference type="EMBL" id="HE796939">
    <property type="protein sequence ID" value="CCL99548.1"/>
    <property type="molecule type" value="Genomic_DNA"/>
</dbReference>
<reference evidence="2 3" key="1">
    <citation type="journal article" date="2012" name="Appl. Environ. Microbiol.">
        <title>Short-read sequencing for genomic analysis of the brown rot fungus Fibroporia radiculosa.</title>
        <authorList>
            <person name="Tang J.D."/>
            <person name="Perkins A.D."/>
            <person name="Sonstegard T.S."/>
            <person name="Schroeder S.G."/>
            <person name="Burgess S.C."/>
            <person name="Diehl S.V."/>
        </authorList>
    </citation>
    <scope>NUCLEOTIDE SEQUENCE [LARGE SCALE GENOMIC DNA]</scope>
    <source>
        <strain evidence="2 3">TFFH 294</strain>
    </source>
</reference>
<evidence type="ECO:0000256" key="1">
    <source>
        <dbReference type="SAM" id="SignalP"/>
    </source>
</evidence>
<dbReference type="Proteomes" id="UP000006352">
    <property type="component" value="Unassembled WGS sequence"/>
</dbReference>
<evidence type="ECO:0000313" key="3">
    <source>
        <dbReference type="Proteomes" id="UP000006352"/>
    </source>
</evidence>
<feature type="signal peptide" evidence="1">
    <location>
        <begin position="1"/>
        <end position="16"/>
    </location>
</feature>
<organism evidence="2 3">
    <name type="scientific">Fibroporia radiculosa</name>
    <dbReference type="NCBI Taxonomy" id="599839"/>
    <lineage>
        <taxon>Eukaryota</taxon>
        <taxon>Fungi</taxon>
        <taxon>Dikarya</taxon>
        <taxon>Basidiomycota</taxon>
        <taxon>Agaricomycotina</taxon>
        <taxon>Agaricomycetes</taxon>
        <taxon>Polyporales</taxon>
        <taxon>Fibroporiaceae</taxon>
        <taxon>Fibroporia</taxon>
    </lineage>
</organism>
<proteinExistence type="predicted"/>
<dbReference type="OrthoDB" id="3349148at2759"/>
<dbReference type="AlphaFoldDB" id="J4G122"/>
<dbReference type="RefSeq" id="XP_012178831.1">
    <property type="nucleotide sequence ID" value="XM_012323441.1"/>
</dbReference>